<keyword evidence="3" id="KW-1185">Reference proteome</keyword>
<protein>
    <submittedName>
        <fullName evidence="2">Uncharacterized protein</fullName>
    </submittedName>
</protein>
<dbReference type="PANTHER" id="PTHR38393">
    <property type="entry name" value="GLUTAMYL-TRNA (GLN) AMIDOTRANSFERASE SUBUNIT C"/>
    <property type="match status" value="1"/>
</dbReference>
<evidence type="ECO:0000313" key="3">
    <source>
        <dbReference type="Proteomes" id="UP001552299"/>
    </source>
</evidence>
<dbReference type="PANTHER" id="PTHR38393:SF1">
    <property type="entry name" value="GLUTAMYL-TRNA (GLN) AMIDOTRANSFERASE SUBUNIT C"/>
    <property type="match status" value="1"/>
</dbReference>
<gene>
    <name evidence="2" type="ORF">M5K25_003082</name>
</gene>
<evidence type="ECO:0000256" key="1">
    <source>
        <dbReference type="SAM" id="MobiDB-lite"/>
    </source>
</evidence>
<name>A0ABD0VVG3_DENTH</name>
<comment type="caution">
    <text evidence="2">The sequence shown here is derived from an EMBL/GenBank/DDBJ whole genome shotgun (WGS) entry which is preliminary data.</text>
</comment>
<feature type="compositionally biased region" description="Basic and acidic residues" evidence="1">
    <location>
        <begin position="177"/>
        <end position="187"/>
    </location>
</feature>
<accession>A0ABD0VVG3</accession>
<dbReference type="Proteomes" id="UP001552299">
    <property type="component" value="Unassembled WGS sequence"/>
</dbReference>
<sequence length="302" mass="35219">MSIASFSSLRRLQRFSFPLLQSKCIFSFHRYISFFGVDIRVLANRSGGGLGRCYTILYYPEVLLRASRCYSQDRRRYDLFGNRSPGDQEFRRAWAEDVDEDDSLWTGSDEDEDDRKDDTNLKKEIKKLKKTAKENADLIDADDSDELRSLCSESDEEMNLWSGTEDDDDDDVPTEPHPNERSDPHIDKLFDFEGMPKNRTFADIMDAVNAENEAPEQSPGQQARKLAVENALKKLKKGPEYAELREGGPKKLNLQFFKDIQARMRDPKFQFSPELKLKPKSKLVSRKKWQKVQSRRRKDERR</sequence>
<proteinExistence type="predicted"/>
<feature type="region of interest" description="Disordered" evidence="1">
    <location>
        <begin position="280"/>
        <end position="302"/>
    </location>
</feature>
<dbReference type="EMBL" id="JANQDX010000003">
    <property type="protein sequence ID" value="KAL0926831.1"/>
    <property type="molecule type" value="Genomic_DNA"/>
</dbReference>
<dbReference type="AlphaFoldDB" id="A0ABD0VVG3"/>
<organism evidence="2 3">
    <name type="scientific">Dendrobium thyrsiflorum</name>
    <name type="common">Pinecone-like raceme dendrobium</name>
    <name type="synonym">Orchid</name>
    <dbReference type="NCBI Taxonomy" id="117978"/>
    <lineage>
        <taxon>Eukaryota</taxon>
        <taxon>Viridiplantae</taxon>
        <taxon>Streptophyta</taxon>
        <taxon>Embryophyta</taxon>
        <taxon>Tracheophyta</taxon>
        <taxon>Spermatophyta</taxon>
        <taxon>Magnoliopsida</taxon>
        <taxon>Liliopsida</taxon>
        <taxon>Asparagales</taxon>
        <taxon>Orchidaceae</taxon>
        <taxon>Epidendroideae</taxon>
        <taxon>Malaxideae</taxon>
        <taxon>Dendrobiinae</taxon>
        <taxon>Dendrobium</taxon>
    </lineage>
</organism>
<feature type="region of interest" description="Disordered" evidence="1">
    <location>
        <begin position="150"/>
        <end position="187"/>
    </location>
</feature>
<reference evidence="2 3" key="1">
    <citation type="journal article" date="2024" name="Plant Biotechnol. J.">
        <title>Dendrobium thyrsiflorum genome and its molecular insights into genes involved in important horticultural traits.</title>
        <authorList>
            <person name="Chen B."/>
            <person name="Wang J.Y."/>
            <person name="Zheng P.J."/>
            <person name="Li K.L."/>
            <person name="Liang Y.M."/>
            <person name="Chen X.F."/>
            <person name="Zhang C."/>
            <person name="Zhao X."/>
            <person name="He X."/>
            <person name="Zhang G.Q."/>
            <person name="Liu Z.J."/>
            <person name="Xu Q."/>
        </authorList>
    </citation>
    <scope>NUCLEOTIDE SEQUENCE [LARGE SCALE GENOMIC DNA]</scope>
    <source>
        <strain evidence="2">GZMU011</strain>
    </source>
</reference>
<evidence type="ECO:0000313" key="2">
    <source>
        <dbReference type="EMBL" id="KAL0926831.1"/>
    </source>
</evidence>
<feature type="compositionally biased region" description="Acidic residues" evidence="1">
    <location>
        <begin position="153"/>
        <end position="173"/>
    </location>
</feature>